<dbReference type="AlphaFoldDB" id="A0A1D8QW84"/>
<dbReference type="Proteomes" id="UP000175973">
    <property type="component" value="Chromosome"/>
</dbReference>
<keyword evidence="2" id="KW-1185">Reference proteome</keyword>
<gene>
    <name evidence="1" type="ORF">A4S02_07115</name>
</gene>
<dbReference type="RefSeq" id="WP_070323349.1">
    <property type="nucleotide sequence ID" value="NZ_CP015164.1"/>
</dbReference>
<name>A0A1D8QW84_9PROT</name>
<reference evidence="2" key="1">
    <citation type="submission" date="2016-04" db="EMBL/GenBank/DDBJ databases">
        <authorList>
            <person name="Jeon C.O."/>
            <person name="Cho G.Y."/>
            <person name="Jeong H.I."/>
            <person name="Kim K.H."/>
        </authorList>
    </citation>
    <scope>NUCLEOTIDE SEQUENCE [LARGE SCALE GENOMIC DNA]</scope>
    <source>
        <strain evidence="2">LMG 1590</strain>
    </source>
</reference>
<dbReference type="EMBL" id="CP015164">
    <property type="protein sequence ID" value="AOW46577.1"/>
    <property type="molecule type" value="Genomic_DNA"/>
</dbReference>
<evidence type="ECO:0000313" key="2">
    <source>
        <dbReference type="Proteomes" id="UP000175973"/>
    </source>
</evidence>
<protein>
    <submittedName>
        <fullName evidence="1">Uncharacterized protein</fullName>
    </submittedName>
</protein>
<evidence type="ECO:0000313" key="1">
    <source>
        <dbReference type="EMBL" id="AOW46577.1"/>
    </source>
</evidence>
<accession>A0A1D8QW84</accession>
<dbReference type="KEGG" id="aasc:A4S02_07115"/>
<proteinExistence type="predicted"/>
<organism evidence="1 2">
    <name type="scientific">Acetobacter ascendens</name>
    <dbReference type="NCBI Taxonomy" id="481146"/>
    <lineage>
        <taxon>Bacteria</taxon>
        <taxon>Pseudomonadati</taxon>
        <taxon>Pseudomonadota</taxon>
        <taxon>Alphaproteobacteria</taxon>
        <taxon>Acetobacterales</taxon>
        <taxon>Acetobacteraceae</taxon>
        <taxon>Acetobacter</taxon>
    </lineage>
</organism>
<sequence>MAIFAAVRAGAFKFIGMGRGGSLSTEYHAKYRDPVFQKRHVWDNHPIPWSKTGVVFWPVSRTGKNVHQRLRRWCESGVIERILRHLARIMTGNT</sequence>